<dbReference type="InterPro" id="IPR036322">
    <property type="entry name" value="WD40_repeat_dom_sf"/>
</dbReference>
<keyword evidence="1 3" id="KW-0853">WD repeat</keyword>
<dbReference type="InterPro" id="IPR015943">
    <property type="entry name" value="WD40/YVTN_repeat-like_dom_sf"/>
</dbReference>
<dbReference type="EMBL" id="SETE01000002">
    <property type="protein sequence ID" value="RYM34619.1"/>
    <property type="molecule type" value="Genomic_DNA"/>
</dbReference>
<dbReference type="SUPFAM" id="SSF50978">
    <property type="entry name" value="WD40 repeat-like"/>
    <property type="match status" value="1"/>
</dbReference>
<evidence type="ECO:0000256" key="1">
    <source>
        <dbReference type="ARBA" id="ARBA00022574"/>
    </source>
</evidence>
<protein>
    <submittedName>
        <fullName evidence="5">WD40 repeat domain-containing protein</fullName>
    </submittedName>
</protein>
<evidence type="ECO:0000313" key="6">
    <source>
        <dbReference type="Proteomes" id="UP000293952"/>
    </source>
</evidence>
<dbReference type="PANTHER" id="PTHR22847:SF637">
    <property type="entry name" value="WD REPEAT DOMAIN 5B"/>
    <property type="match status" value="1"/>
</dbReference>
<gene>
    <name evidence="5" type="ORF">ERX46_04395</name>
</gene>
<dbReference type="PROSITE" id="PS50294">
    <property type="entry name" value="WD_REPEATS_REGION"/>
    <property type="match status" value="3"/>
</dbReference>
<proteinExistence type="predicted"/>
<dbReference type="OrthoDB" id="933690at2"/>
<sequence>MEKIKGLENIQSISGHNGAIYDAIFCDPFIFTTSADKFVAQWDPNTGEQTNFAVKLERSAYNIAFSPESKLLAVGSNNGGIHVIDTEKREEVRLLTQHKVAVFALTYSKEKQHFYSGDNDGVFCVWDAKTFDLLITLPYNCGKIREISLSKNGEFIAICGQDGYIRILETSFFNLIHEFKAHKDGANCALFDGDFLYTGGKDAHIKKWNWKEEKLLLSIPAHNYAVYDLDFFDNKQKMVSVSFDKSIKLWNTEDISIIERIEFKDRGHRHTVNRIVKISEESFATVGDDRKIKVWRLKE</sequence>
<name>A0A4Q4KRI7_9FLAO</name>
<dbReference type="SMART" id="SM00320">
    <property type="entry name" value="WD40"/>
    <property type="match status" value="7"/>
</dbReference>
<evidence type="ECO:0000256" key="2">
    <source>
        <dbReference type="ARBA" id="ARBA00022737"/>
    </source>
</evidence>
<evidence type="ECO:0000259" key="4">
    <source>
        <dbReference type="Pfam" id="PF12894"/>
    </source>
</evidence>
<feature type="repeat" description="WD" evidence="3">
    <location>
        <begin position="179"/>
        <end position="218"/>
    </location>
</feature>
<organism evidence="5 6">
    <name type="scientific">Brumimicrobium glaciale</name>
    <dbReference type="NCBI Taxonomy" id="200475"/>
    <lineage>
        <taxon>Bacteria</taxon>
        <taxon>Pseudomonadati</taxon>
        <taxon>Bacteroidota</taxon>
        <taxon>Flavobacteriia</taxon>
        <taxon>Flavobacteriales</taxon>
        <taxon>Crocinitomicaceae</taxon>
        <taxon>Brumimicrobium</taxon>
    </lineage>
</organism>
<dbReference type="InterPro" id="IPR001680">
    <property type="entry name" value="WD40_rpt"/>
</dbReference>
<keyword evidence="2" id="KW-0677">Repeat</keyword>
<dbReference type="CDD" id="cd00200">
    <property type="entry name" value="WD40"/>
    <property type="match status" value="1"/>
</dbReference>
<dbReference type="Gene3D" id="2.130.10.10">
    <property type="entry name" value="YVTN repeat-like/Quinoprotein amine dehydrogenase"/>
    <property type="match status" value="2"/>
</dbReference>
<dbReference type="InterPro" id="IPR019775">
    <property type="entry name" value="WD40_repeat_CS"/>
</dbReference>
<reference evidence="5 6" key="1">
    <citation type="submission" date="2019-02" db="EMBL/GenBank/DDBJ databases">
        <title>Genome sequence of the sea-ice species Brumimicrobium glaciale.</title>
        <authorList>
            <person name="Bowman J.P."/>
        </authorList>
    </citation>
    <scope>NUCLEOTIDE SEQUENCE [LARGE SCALE GENOMIC DNA]</scope>
    <source>
        <strain evidence="5 6">IC156</strain>
    </source>
</reference>
<feature type="repeat" description="WD" evidence="3">
    <location>
        <begin position="265"/>
        <end position="299"/>
    </location>
</feature>
<feature type="repeat" description="WD" evidence="3">
    <location>
        <begin position="219"/>
        <end position="260"/>
    </location>
</feature>
<dbReference type="AlphaFoldDB" id="A0A4Q4KRI7"/>
<feature type="domain" description="Anaphase-promoting complex subunit 4-like WD40" evidence="4">
    <location>
        <begin position="139"/>
        <end position="188"/>
    </location>
</feature>
<dbReference type="PROSITE" id="PS50082">
    <property type="entry name" value="WD_REPEATS_2"/>
    <property type="match status" value="4"/>
</dbReference>
<dbReference type="InterPro" id="IPR024977">
    <property type="entry name" value="Apc4-like_WD40_dom"/>
</dbReference>
<keyword evidence="6" id="KW-1185">Reference proteome</keyword>
<dbReference type="Proteomes" id="UP000293952">
    <property type="component" value="Unassembled WGS sequence"/>
</dbReference>
<evidence type="ECO:0000313" key="5">
    <source>
        <dbReference type="EMBL" id="RYM34619.1"/>
    </source>
</evidence>
<dbReference type="Pfam" id="PF00400">
    <property type="entry name" value="WD40"/>
    <property type="match status" value="4"/>
</dbReference>
<dbReference type="Pfam" id="PF12894">
    <property type="entry name" value="ANAPC4_WD40"/>
    <property type="match status" value="1"/>
</dbReference>
<feature type="repeat" description="WD" evidence="3">
    <location>
        <begin position="95"/>
        <end position="136"/>
    </location>
</feature>
<dbReference type="PROSITE" id="PS00678">
    <property type="entry name" value="WD_REPEATS_1"/>
    <property type="match status" value="1"/>
</dbReference>
<accession>A0A4Q4KRI7</accession>
<evidence type="ECO:0000256" key="3">
    <source>
        <dbReference type="PROSITE-ProRule" id="PRU00221"/>
    </source>
</evidence>
<dbReference type="RefSeq" id="WP_130092628.1">
    <property type="nucleotide sequence ID" value="NZ_SETE01000002.1"/>
</dbReference>
<comment type="caution">
    <text evidence="5">The sequence shown here is derived from an EMBL/GenBank/DDBJ whole genome shotgun (WGS) entry which is preliminary data.</text>
</comment>
<dbReference type="PANTHER" id="PTHR22847">
    <property type="entry name" value="WD40 REPEAT PROTEIN"/>
    <property type="match status" value="1"/>
</dbReference>